<dbReference type="AlphaFoldDB" id="A0ABC9FU62"/>
<feature type="domain" description="At1g61320/AtMIF1 LRR" evidence="1">
    <location>
        <begin position="136"/>
        <end position="520"/>
    </location>
</feature>
<keyword evidence="3" id="KW-1185">Reference proteome</keyword>
<dbReference type="PANTHER" id="PTHR34145:SF60">
    <property type="entry name" value="F-BOX DOMAIN-CONTAINING PROTEIN"/>
    <property type="match status" value="1"/>
</dbReference>
<protein>
    <recommendedName>
        <fullName evidence="1">At1g61320/AtMIF1 LRR domain-containing protein</fullName>
    </recommendedName>
</protein>
<accession>A0ABC9FU62</accession>
<dbReference type="Pfam" id="PF23622">
    <property type="entry name" value="LRR_At1g61320_AtMIF1"/>
    <property type="match status" value="1"/>
</dbReference>
<evidence type="ECO:0000313" key="3">
    <source>
        <dbReference type="Proteomes" id="UP001497457"/>
    </source>
</evidence>
<dbReference type="InterPro" id="IPR053772">
    <property type="entry name" value="At1g61320/At1g61330-like"/>
</dbReference>
<evidence type="ECO:0000259" key="1">
    <source>
        <dbReference type="Pfam" id="PF23622"/>
    </source>
</evidence>
<reference evidence="3" key="1">
    <citation type="submission" date="2024-06" db="EMBL/GenBank/DDBJ databases">
        <authorList>
            <person name="Ryan C."/>
        </authorList>
    </citation>
    <scope>NUCLEOTIDE SEQUENCE [LARGE SCALE GENOMIC DNA]</scope>
</reference>
<dbReference type="SUPFAM" id="SSF81383">
    <property type="entry name" value="F-box domain"/>
    <property type="match status" value="1"/>
</dbReference>
<sequence>MDETTTSPGSRCRGWFLQNFICMSTALDGRYGLIATGAATSTEGSGSPCEQDGNFQGGKPVSYSGPTLPENILYHIHSLLPLRDAARAACVSHAFLNSWRCHPNLNFSIETLGLKANEYGADKATVEEFIKNVDHILKRHSGIGLKTLDIDVYFLRFDVDPQDGNNANPCHLDSWLRLALTSGIEELILVLPAKVPKYNFPCSLLSGKSGNSIQYIRLSSCAFRPTVSLGCLRSLKRLHLYSVGITGDELGCLLSNSSALERLEVLLCSEILCLKIPSLLQRLSYLEVVSCDGLQVIESEAPSLSSCSFSGHRHHRVQLSLGGALQVKKLEMSCFSAVCYARERLPTIVPNLKTLTIATSCEMASTPIVPSKFHHLKHLNIRIPGGALYPTYDFLSLASFLDASPSLETFVLDILVPECRVEHGLFSGDPSQLVQAPEHHHDALKRMKITGFYPEKSLLELACRVLETATSLDCLTLGTSYCSCWRLDSEPGKCHLAAIGTYIEGKVASTARLHVEGPCTRRRAVEV</sequence>
<dbReference type="Gene3D" id="3.80.10.10">
    <property type="entry name" value="Ribonuclease Inhibitor"/>
    <property type="match status" value="1"/>
</dbReference>
<dbReference type="InterPro" id="IPR055357">
    <property type="entry name" value="LRR_At1g61320_AtMIF1"/>
</dbReference>
<dbReference type="Proteomes" id="UP001497457">
    <property type="component" value="Chromosome 7b"/>
</dbReference>
<dbReference type="PANTHER" id="PTHR34145">
    <property type="entry name" value="OS02G0105600 PROTEIN"/>
    <property type="match status" value="1"/>
</dbReference>
<organism evidence="2 3">
    <name type="scientific">Urochloa decumbens</name>
    <dbReference type="NCBI Taxonomy" id="240449"/>
    <lineage>
        <taxon>Eukaryota</taxon>
        <taxon>Viridiplantae</taxon>
        <taxon>Streptophyta</taxon>
        <taxon>Embryophyta</taxon>
        <taxon>Tracheophyta</taxon>
        <taxon>Spermatophyta</taxon>
        <taxon>Magnoliopsida</taxon>
        <taxon>Liliopsida</taxon>
        <taxon>Poales</taxon>
        <taxon>Poaceae</taxon>
        <taxon>PACMAD clade</taxon>
        <taxon>Panicoideae</taxon>
        <taxon>Panicodae</taxon>
        <taxon>Paniceae</taxon>
        <taxon>Melinidinae</taxon>
        <taxon>Urochloa</taxon>
    </lineage>
</organism>
<dbReference type="SUPFAM" id="SSF52047">
    <property type="entry name" value="RNI-like"/>
    <property type="match status" value="1"/>
</dbReference>
<dbReference type="InterPro" id="IPR032675">
    <property type="entry name" value="LRR_dom_sf"/>
</dbReference>
<proteinExistence type="predicted"/>
<dbReference type="EMBL" id="OZ075117">
    <property type="protein sequence ID" value="CAL5082203.1"/>
    <property type="molecule type" value="Genomic_DNA"/>
</dbReference>
<name>A0ABC9FU62_9POAL</name>
<reference evidence="2 3" key="2">
    <citation type="submission" date="2024-10" db="EMBL/GenBank/DDBJ databases">
        <authorList>
            <person name="Ryan C."/>
        </authorList>
    </citation>
    <scope>NUCLEOTIDE SEQUENCE [LARGE SCALE GENOMIC DNA]</scope>
</reference>
<evidence type="ECO:0000313" key="2">
    <source>
        <dbReference type="EMBL" id="CAL5082203.1"/>
    </source>
</evidence>
<gene>
    <name evidence="2" type="ORF">URODEC1_LOCUS109148</name>
</gene>
<dbReference type="InterPro" id="IPR036047">
    <property type="entry name" value="F-box-like_dom_sf"/>
</dbReference>